<dbReference type="PRINTS" id="PR00254">
    <property type="entry name" value="NICOTINICR"/>
</dbReference>
<evidence type="ECO:0000256" key="14">
    <source>
        <dbReference type="ARBA" id="ARBA00023286"/>
    </source>
</evidence>
<keyword evidence="13" id="KW-0628">Postsynaptic cell membrane</keyword>
<dbReference type="FunFam" id="2.70.170.10:FF:000016">
    <property type="entry name" value="Nicotinic acetylcholine receptor subunit"/>
    <property type="match status" value="1"/>
</dbReference>
<evidence type="ECO:0000256" key="11">
    <source>
        <dbReference type="ARBA" id="ARBA00023170"/>
    </source>
</evidence>
<dbReference type="GO" id="GO:0022848">
    <property type="term" value="F:acetylcholine-gated monoatomic cation-selective channel activity"/>
    <property type="evidence" value="ECO:0007669"/>
    <property type="project" value="InterPro"/>
</dbReference>
<evidence type="ECO:0000259" key="18">
    <source>
        <dbReference type="Pfam" id="PF02931"/>
    </source>
</evidence>
<comment type="caution">
    <text evidence="20">The sequence shown here is derived from an EMBL/GenBank/DDBJ whole genome shotgun (WGS) entry which is preliminary data.</text>
</comment>
<dbReference type="InterPro" id="IPR038050">
    <property type="entry name" value="Neuro_actylchol_rec"/>
</dbReference>
<evidence type="ECO:0000256" key="8">
    <source>
        <dbReference type="ARBA" id="ARBA00023065"/>
    </source>
</evidence>
<feature type="domain" description="Neurotransmitter-gated ion-channel ligand-binding" evidence="18">
    <location>
        <begin position="1"/>
        <end position="153"/>
    </location>
</feature>
<keyword evidence="14" id="KW-1071">Ligand-gated ion channel</keyword>
<comment type="function">
    <text evidence="1">After binding acetylcholine, the AChR responds by an extensive change in conformation that affects all subunits and leads to opening of an ion-conducting channel across the plasma membrane.</text>
</comment>
<keyword evidence="5 17" id="KW-0812">Transmembrane</keyword>
<evidence type="ECO:0000256" key="1">
    <source>
        <dbReference type="ARBA" id="ARBA00003328"/>
    </source>
</evidence>
<comment type="caution">
    <text evidence="17">Lacks conserved residue(s) required for the propagation of feature annotation.</text>
</comment>
<organism evidence="20 21">
    <name type="scientific">Petrolisthes manimaculis</name>
    <dbReference type="NCBI Taxonomy" id="1843537"/>
    <lineage>
        <taxon>Eukaryota</taxon>
        <taxon>Metazoa</taxon>
        <taxon>Ecdysozoa</taxon>
        <taxon>Arthropoda</taxon>
        <taxon>Crustacea</taxon>
        <taxon>Multicrustacea</taxon>
        <taxon>Malacostraca</taxon>
        <taxon>Eumalacostraca</taxon>
        <taxon>Eucarida</taxon>
        <taxon>Decapoda</taxon>
        <taxon>Pleocyemata</taxon>
        <taxon>Anomura</taxon>
        <taxon>Galatheoidea</taxon>
        <taxon>Porcellanidae</taxon>
        <taxon>Petrolisthes</taxon>
    </lineage>
</organism>
<evidence type="ECO:0000256" key="17">
    <source>
        <dbReference type="RuleBase" id="RU000687"/>
    </source>
</evidence>
<dbReference type="PROSITE" id="PS00236">
    <property type="entry name" value="NEUROTR_ION_CHANNEL"/>
    <property type="match status" value="1"/>
</dbReference>
<dbReference type="InterPro" id="IPR006202">
    <property type="entry name" value="Neur_chan_lig-bd"/>
</dbReference>
<dbReference type="Proteomes" id="UP001292094">
    <property type="component" value="Unassembled WGS sequence"/>
</dbReference>
<protein>
    <submittedName>
        <fullName evidence="20">Uncharacterized protein</fullName>
    </submittedName>
</protein>
<keyword evidence="8 17" id="KW-0406">Ion transport</keyword>
<dbReference type="InterPro" id="IPR006029">
    <property type="entry name" value="Neurotrans-gated_channel_TM"/>
</dbReference>
<dbReference type="EMBL" id="JAWZYT010005919">
    <property type="protein sequence ID" value="KAK4289276.1"/>
    <property type="molecule type" value="Genomic_DNA"/>
</dbReference>
<dbReference type="AlphaFoldDB" id="A0AAE1NID2"/>
<keyword evidence="11" id="KW-0675">Receptor</keyword>
<reference evidence="20" key="1">
    <citation type="submission" date="2023-11" db="EMBL/GenBank/DDBJ databases">
        <title>Genome assemblies of two species of porcelain crab, Petrolisthes cinctipes and Petrolisthes manimaculis (Anomura: Porcellanidae).</title>
        <authorList>
            <person name="Angst P."/>
        </authorList>
    </citation>
    <scope>NUCLEOTIDE SEQUENCE</scope>
    <source>
        <strain evidence="20">PB745_02</strain>
        <tissue evidence="20">Gill</tissue>
    </source>
</reference>
<evidence type="ECO:0000313" key="20">
    <source>
        <dbReference type="EMBL" id="KAK4289276.1"/>
    </source>
</evidence>
<dbReference type="PANTHER" id="PTHR18945">
    <property type="entry name" value="NEUROTRANSMITTER GATED ION CHANNEL"/>
    <property type="match status" value="1"/>
</dbReference>
<evidence type="ECO:0000256" key="4">
    <source>
        <dbReference type="ARBA" id="ARBA00022475"/>
    </source>
</evidence>
<dbReference type="InterPro" id="IPR036719">
    <property type="entry name" value="Neuro-gated_channel_TM_sf"/>
</dbReference>
<sequence>MWLDYSLQWNASDFGNIQVIRLPADKLWKPDIILYNNADSQYNNAILSTNIIVTADGNVTWLSSAIFRSACSINVEYFPFDEQRCVMKFASWTYDGFQVNLVIQTEEGDLSNYVTNGEWDMIDMIVERNVVFYSCCEAPYPDITYHIILRRRPLFYVFNLILPCVLITGIALMSFYMPSDSGEKVTLGITTLLSMTVFLMVIGESMPPTSEKLPLIGLYYGVTISLVSFATGLSVVTLNIHHRGMRGREVPGLVKRLVFSYLARLMCIRLDAPDPMGGQGHRFPPSATEVKGDITDRLLDDAKCENGGVAARGGCVHGSCPNALDTFERHFLRVLDKVNLTIEKNEVRLVEQDRRDAIKLEWQQVALVVDRSSRALQTSLPFLLWVFVIATISTTFGIMYMSPHTKLFTV</sequence>
<dbReference type="InterPro" id="IPR036734">
    <property type="entry name" value="Neur_chan_lig-bd_sf"/>
</dbReference>
<evidence type="ECO:0000256" key="9">
    <source>
        <dbReference type="ARBA" id="ARBA00023136"/>
    </source>
</evidence>
<dbReference type="GO" id="GO:0004888">
    <property type="term" value="F:transmembrane signaling receptor activity"/>
    <property type="evidence" value="ECO:0007669"/>
    <property type="project" value="InterPro"/>
</dbReference>
<keyword evidence="15 17" id="KW-0407">Ion channel</keyword>
<evidence type="ECO:0000256" key="2">
    <source>
        <dbReference type="ARBA" id="ARBA00009237"/>
    </source>
</evidence>
<gene>
    <name evidence="20" type="ORF">Pmani_037746</name>
</gene>
<evidence type="ECO:0000256" key="12">
    <source>
        <dbReference type="ARBA" id="ARBA00023180"/>
    </source>
</evidence>
<evidence type="ECO:0000256" key="5">
    <source>
        <dbReference type="ARBA" id="ARBA00022692"/>
    </source>
</evidence>
<dbReference type="Gene3D" id="1.20.58.390">
    <property type="entry name" value="Neurotransmitter-gated ion-channel transmembrane domain"/>
    <property type="match status" value="1"/>
</dbReference>
<evidence type="ECO:0000256" key="7">
    <source>
        <dbReference type="ARBA" id="ARBA00023018"/>
    </source>
</evidence>
<evidence type="ECO:0000259" key="19">
    <source>
        <dbReference type="Pfam" id="PF02932"/>
    </source>
</evidence>
<comment type="subcellular location">
    <subcellularLocation>
        <location evidence="16">Postsynaptic cell membrane</location>
        <topology evidence="16">Multi-pass membrane protein</topology>
    </subcellularLocation>
</comment>
<keyword evidence="10" id="KW-1015">Disulfide bond</keyword>
<dbReference type="Pfam" id="PF02931">
    <property type="entry name" value="Neur_chan_LBD"/>
    <property type="match status" value="1"/>
</dbReference>
<keyword evidence="9 17" id="KW-0472">Membrane</keyword>
<feature type="domain" description="Neurotransmitter-gated ion-channel transmembrane" evidence="19">
    <location>
        <begin position="160"/>
        <end position="378"/>
    </location>
</feature>
<evidence type="ECO:0000256" key="13">
    <source>
        <dbReference type="ARBA" id="ARBA00023257"/>
    </source>
</evidence>
<keyword evidence="21" id="KW-1185">Reference proteome</keyword>
<evidence type="ECO:0000256" key="3">
    <source>
        <dbReference type="ARBA" id="ARBA00022448"/>
    </source>
</evidence>
<dbReference type="InterPro" id="IPR018000">
    <property type="entry name" value="Neurotransmitter_ion_chnl_CS"/>
</dbReference>
<keyword evidence="4" id="KW-1003">Cell membrane</keyword>
<keyword evidence="12" id="KW-0325">Glycoprotein</keyword>
<accession>A0AAE1NID2</accession>
<proteinExistence type="inferred from homology"/>
<feature type="transmembrane region" description="Helical" evidence="17">
    <location>
        <begin position="154"/>
        <end position="173"/>
    </location>
</feature>
<dbReference type="GO" id="GO:0045211">
    <property type="term" value="C:postsynaptic membrane"/>
    <property type="evidence" value="ECO:0007669"/>
    <property type="project" value="UniProtKB-SubCell"/>
</dbReference>
<dbReference type="FunFam" id="1.20.58.390:FF:000073">
    <property type="entry name" value="Neuronal acetylcholine receptor subunit alpha-9-II"/>
    <property type="match status" value="1"/>
</dbReference>
<evidence type="ECO:0000256" key="15">
    <source>
        <dbReference type="ARBA" id="ARBA00023303"/>
    </source>
</evidence>
<dbReference type="CDD" id="cd19051">
    <property type="entry name" value="LGIC_TM_cation"/>
    <property type="match status" value="1"/>
</dbReference>
<dbReference type="Pfam" id="PF02932">
    <property type="entry name" value="Neur_chan_memb"/>
    <property type="match status" value="1"/>
</dbReference>
<evidence type="ECO:0000256" key="6">
    <source>
        <dbReference type="ARBA" id="ARBA00022989"/>
    </source>
</evidence>
<evidence type="ECO:0000256" key="10">
    <source>
        <dbReference type="ARBA" id="ARBA00023157"/>
    </source>
</evidence>
<comment type="similarity">
    <text evidence="2">Belongs to the ligand-gated ion channel (TC 1.A.9) family. Acetylcholine receptor (TC 1.A.9.1) subfamily.</text>
</comment>
<name>A0AAE1NID2_9EUCA</name>
<dbReference type="Gene3D" id="2.70.170.10">
    <property type="entry name" value="Neurotransmitter-gated ion-channel ligand-binding domain"/>
    <property type="match status" value="1"/>
</dbReference>
<dbReference type="InterPro" id="IPR006201">
    <property type="entry name" value="Neur_channel"/>
</dbReference>
<evidence type="ECO:0000256" key="16">
    <source>
        <dbReference type="ARBA" id="ARBA00034104"/>
    </source>
</evidence>
<keyword evidence="3 17" id="KW-0813">Transport</keyword>
<dbReference type="CDD" id="cd18997">
    <property type="entry name" value="LGIC_ECD_nAChR"/>
    <property type="match status" value="1"/>
</dbReference>
<keyword evidence="7" id="KW-0770">Synapse</keyword>
<dbReference type="SUPFAM" id="SSF63712">
    <property type="entry name" value="Nicotinic receptor ligand binding domain-like"/>
    <property type="match status" value="1"/>
</dbReference>
<keyword evidence="6 17" id="KW-1133">Transmembrane helix</keyword>
<feature type="transmembrane region" description="Helical" evidence="17">
    <location>
        <begin position="215"/>
        <end position="238"/>
    </location>
</feature>
<evidence type="ECO:0000313" key="21">
    <source>
        <dbReference type="Proteomes" id="UP001292094"/>
    </source>
</evidence>
<dbReference type="SUPFAM" id="SSF90112">
    <property type="entry name" value="Neurotransmitter-gated ion-channel transmembrane pore"/>
    <property type="match status" value="1"/>
</dbReference>
<feature type="transmembrane region" description="Helical" evidence="17">
    <location>
        <begin position="382"/>
        <end position="401"/>
    </location>
</feature>
<dbReference type="PRINTS" id="PR00252">
    <property type="entry name" value="NRIONCHANNEL"/>
</dbReference>
<dbReference type="InterPro" id="IPR002394">
    <property type="entry name" value="Nicotinic_acetylcholine_rcpt"/>
</dbReference>